<keyword evidence="2" id="KW-1185">Reference proteome</keyword>
<gene>
    <name evidence="1" type="ORF">LSCM1_06805</name>
</gene>
<protein>
    <submittedName>
        <fullName evidence="1">Uncharacterized protein</fullName>
    </submittedName>
</protein>
<accession>A0A836GVY3</accession>
<dbReference type="EMBL" id="JAFEUZ010000018">
    <property type="protein sequence ID" value="KAG5481124.1"/>
    <property type="molecule type" value="Genomic_DNA"/>
</dbReference>
<reference evidence="2" key="2">
    <citation type="journal article" date="2021" name="Sci. Data">
        <title>Chromosome-scale genome sequencing, assembly and annotation of six genomes from subfamily Leishmaniinae.</title>
        <authorList>
            <person name="Almutairi H."/>
            <person name="Urbaniak M.D."/>
            <person name="Bates M.D."/>
            <person name="Jariyapan N."/>
            <person name="Kwakye-Nuako G."/>
            <person name="Thomaz Soccol V."/>
            <person name="Al-Salem W.S."/>
            <person name="Dillon R.J."/>
            <person name="Bates P.A."/>
            <person name="Gatherer D."/>
        </authorList>
    </citation>
    <scope>NUCLEOTIDE SEQUENCE [LARGE SCALE GENOMIC DNA]</scope>
</reference>
<evidence type="ECO:0000313" key="2">
    <source>
        <dbReference type="Proteomes" id="UP000673552"/>
    </source>
</evidence>
<proteinExistence type="predicted"/>
<dbReference type="AlphaFoldDB" id="A0A836GVY3"/>
<evidence type="ECO:0000313" key="1">
    <source>
        <dbReference type="EMBL" id="KAG5481124.1"/>
    </source>
</evidence>
<organism evidence="1 2">
    <name type="scientific">Leishmania martiniquensis</name>
    <dbReference type="NCBI Taxonomy" id="1580590"/>
    <lineage>
        <taxon>Eukaryota</taxon>
        <taxon>Discoba</taxon>
        <taxon>Euglenozoa</taxon>
        <taxon>Kinetoplastea</taxon>
        <taxon>Metakinetoplastina</taxon>
        <taxon>Trypanosomatida</taxon>
        <taxon>Trypanosomatidae</taxon>
        <taxon>Leishmaniinae</taxon>
        <taxon>Leishmania</taxon>
    </lineage>
</organism>
<name>A0A836GVY3_9TRYP</name>
<dbReference type="RefSeq" id="XP_067179557.1">
    <property type="nucleotide sequence ID" value="XM_067324210.1"/>
</dbReference>
<dbReference type="Proteomes" id="UP000673552">
    <property type="component" value="Unassembled WGS sequence"/>
</dbReference>
<sequence length="226" mass="23971">MELTVGQKQVLLTTHKAYSEADELHSLRAFAKYPPLCTYLAQCTENGPIPDAVVVRRLERVAHRITGATVDLLYGDARSSILTTRVLRLSDARPAVLVPIVAVEGRRYAVLAQQAVVPQGLAVVKMAIRGVVDAEGAFASAAYASALAEVGLRLADAKPIKPTAFTIGNEGEPPTHLFTVSAAWDAEQAEKLRQNPKLALVAFKDVFTAGDAAASLAVSLMPAAAE</sequence>
<reference evidence="2" key="1">
    <citation type="journal article" date="2021" name="Microbiol. Resour. Announc.">
        <title>LGAAP: Leishmaniinae Genome Assembly and Annotation Pipeline.</title>
        <authorList>
            <person name="Almutairi H."/>
            <person name="Urbaniak M.D."/>
            <person name="Bates M.D."/>
            <person name="Jariyapan N."/>
            <person name="Kwakye-Nuako G."/>
            <person name="Thomaz-Soccol V."/>
            <person name="Al-Salem W.S."/>
            <person name="Dillon R.J."/>
            <person name="Bates P.A."/>
            <person name="Gatherer D."/>
        </authorList>
    </citation>
    <scope>NUCLEOTIDE SEQUENCE [LARGE SCALE GENOMIC DNA]</scope>
</reference>
<comment type="caution">
    <text evidence="1">The sequence shown here is derived from an EMBL/GenBank/DDBJ whole genome shotgun (WGS) entry which is preliminary data.</text>
</comment>
<dbReference type="KEGG" id="lmat:92516722"/>
<dbReference type="OrthoDB" id="264166at2759"/>
<dbReference type="GeneID" id="92516722"/>